<evidence type="ECO:0000256" key="1">
    <source>
        <dbReference type="ARBA" id="ARBA00023125"/>
    </source>
</evidence>
<sequence>MRDGFDDVDEAIMDAALERIVQVGIRRASLEDIARRAGISRVTVHRRFAGKDNLVEAVLARETRRMLAEVTGIAATASGVDAQIEETMLHVLVQTRIHRLITELLRVAPDEVLGFYTVQGERLVAIGIDYIVGMLTQAQAAGLVARYDPRPVAELVARLAHSLMLTPGGGNVDFADPDKARAFVRTAIVPLMKHGIATPSEEVKDDHFAESAYSTPRSAP</sequence>
<dbReference type="RefSeq" id="WP_109524399.1">
    <property type="nucleotide sequence ID" value="NZ_JBEXKW010000013.1"/>
</dbReference>
<keyword evidence="5" id="KW-1185">Reference proteome</keyword>
<organism evidence="4 5">
    <name type="scientific">Nocardia aurea</name>
    <dbReference type="NCBI Taxonomy" id="2144174"/>
    <lineage>
        <taxon>Bacteria</taxon>
        <taxon>Bacillati</taxon>
        <taxon>Actinomycetota</taxon>
        <taxon>Actinomycetes</taxon>
        <taxon>Mycobacteriales</taxon>
        <taxon>Nocardiaceae</taxon>
        <taxon>Nocardia</taxon>
    </lineage>
</organism>
<dbReference type="PROSITE" id="PS50977">
    <property type="entry name" value="HTH_TETR_2"/>
    <property type="match status" value="1"/>
</dbReference>
<dbReference type="SUPFAM" id="SSF46689">
    <property type="entry name" value="Homeodomain-like"/>
    <property type="match status" value="1"/>
</dbReference>
<dbReference type="Gene3D" id="1.10.357.10">
    <property type="entry name" value="Tetracycline Repressor, domain 2"/>
    <property type="match status" value="1"/>
</dbReference>
<protein>
    <submittedName>
        <fullName evidence="4">Helix-turn-helix domain-containing protein</fullName>
    </submittedName>
</protein>
<evidence type="ECO:0000259" key="3">
    <source>
        <dbReference type="PROSITE" id="PS50977"/>
    </source>
</evidence>
<evidence type="ECO:0000313" key="5">
    <source>
        <dbReference type="Proteomes" id="UP001551695"/>
    </source>
</evidence>
<dbReference type="Pfam" id="PF00440">
    <property type="entry name" value="TetR_N"/>
    <property type="match status" value="1"/>
</dbReference>
<dbReference type="Proteomes" id="UP001551695">
    <property type="component" value="Unassembled WGS sequence"/>
</dbReference>
<dbReference type="PANTHER" id="PTHR30055">
    <property type="entry name" value="HTH-TYPE TRANSCRIPTIONAL REGULATOR RUTR"/>
    <property type="match status" value="1"/>
</dbReference>
<dbReference type="PANTHER" id="PTHR30055:SF153">
    <property type="entry name" value="HTH-TYPE TRANSCRIPTIONAL REPRESSOR RV3405C"/>
    <property type="match status" value="1"/>
</dbReference>
<comment type="caution">
    <text evidence="4">The sequence shown here is derived from an EMBL/GenBank/DDBJ whole genome shotgun (WGS) entry which is preliminary data.</text>
</comment>
<dbReference type="InterPro" id="IPR009057">
    <property type="entry name" value="Homeodomain-like_sf"/>
</dbReference>
<reference evidence="4 5" key="1">
    <citation type="submission" date="2024-06" db="EMBL/GenBank/DDBJ databases">
        <title>The Natural Products Discovery Center: Release of the First 8490 Sequenced Strains for Exploring Actinobacteria Biosynthetic Diversity.</title>
        <authorList>
            <person name="Kalkreuter E."/>
            <person name="Kautsar S.A."/>
            <person name="Yang D."/>
            <person name="Bader C.D."/>
            <person name="Teijaro C.N."/>
            <person name="Fluegel L."/>
            <person name="Davis C.M."/>
            <person name="Simpson J.R."/>
            <person name="Lauterbach L."/>
            <person name="Steele A.D."/>
            <person name="Gui C."/>
            <person name="Meng S."/>
            <person name="Li G."/>
            <person name="Viehrig K."/>
            <person name="Ye F."/>
            <person name="Su P."/>
            <person name="Kiefer A.F."/>
            <person name="Nichols A."/>
            <person name="Cepeda A.J."/>
            <person name="Yan W."/>
            <person name="Fan B."/>
            <person name="Jiang Y."/>
            <person name="Adhikari A."/>
            <person name="Zheng C.-J."/>
            <person name="Schuster L."/>
            <person name="Cowan T.M."/>
            <person name="Smanski M.J."/>
            <person name="Chevrette M.G."/>
            <person name="De Carvalho L.P.S."/>
            <person name="Shen B."/>
        </authorList>
    </citation>
    <scope>NUCLEOTIDE SEQUENCE [LARGE SCALE GENOMIC DNA]</scope>
    <source>
        <strain evidence="4 5">NPDC050403</strain>
    </source>
</reference>
<accession>A0ABV3FX31</accession>
<name>A0ABV3FX31_9NOCA</name>
<dbReference type="PRINTS" id="PR00455">
    <property type="entry name" value="HTHTETR"/>
</dbReference>
<evidence type="ECO:0000313" key="4">
    <source>
        <dbReference type="EMBL" id="MEV0709995.1"/>
    </source>
</evidence>
<dbReference type="InterPro" id="IPR001647">
    <property type="entry name" value="HTH_TetR"/>
</dbReference>
<feature type="domain" description="HTH tetR-type" evidence="3">
    <location>
        <begin position="6"/>
        <end position="66"/>
    </location>
</feature>
<evidence type="ECO:0000256" key="2">
    <source>
        <dbReference type="PROSITE-ProRule" id="PRU00335"/>
    </source>
</evidence>
<dbReference type="EMBL" id="JBFAKC010000009">
    <property type="protein sequence ID" value="MEV0709995.1"/>
    <property type="molecule type" value="Genomic_DNA"/>
</dbReference>
<keyword evidence="1 2" id="KW-0238">DNA-binding</keyword>
<dbReference type="InterPro" id="IPR050109">
    <property type="entry name" value="HTH-type_TetR-like_transc_reg"/>
</dbReference>
<feature type="DNA-binding region" description="H-T-H motif" evidence="2">
    <location>
        <begin position="29"/>
        <end position="48"/>
    </location>
</feature>
<proteinExistence type="predicted"/>
<gene>
    <name evidence="4" type="ORF">AB0I48_20735</name>
</gene>